<dbReference type="KEGG" id="ppsr:I6J18_11335"/>
<dbReference type="HAMAP" id="MF_00829">
    <property type="entry name" value="UPF0435"/>
    <property type="match status" value="1"/>
</dbReference>
<proteinExistence type="inferred from homology"/>
<protein>
    <recommendedName>
        <fullName evidence="1">UPF0435 protein I6J18_11335</fullName>
    </recommendedName>
</protein>
<dbReference type="RefSeq" id="WP_040373817.1">
    <property type="nucleotide sequence ID" value="NZ_CP068053.1"/>
</dbReference>
<evidence type="ECO:0000313" key="2">
    <source>
        <dbReference type="EMBL" id="QQT02368.1"/>
    </source>
</evidence>
<accession>A0A974S2B8</accession>
<dbReference type="Proteomes" id="UP000595254">
    <property type="component" value="Chromosome"/>
</dbReference>
<evidence type="ECO:0000256" key="1">
    <source>
        <dbReference type="HAMAP-Rule" id="MF_00829"/>
    </source>
</evidence>
<dbReference type="InterPro" id="IPR009507">
    <property type="entry name" value="UPF0435"/>
</dbReference>
<evidence type="ECO:0000313" key="3">
    <source>
        <dbReference type="Proteomes" id="UP000595254"/>
    </source>
</evidence>
<dbReference type="AlphaFoldDB" id="A0A974S2B8"/>
<keyword evidence="3" id="KW-1185">Reference proteome</keyword>
<sequence length="73" mass="8663">MDLSTNTPETIEYMVDEIKTKLKFMNFGAIKSTNFNSEMYEELRDIYEMVMRKGNFSPREMEAIAEELGRLRK</sequence>
<dbReference type="EMBL" id="CP068053">
    <property type="protein sequence ID" value="QQT02368.1"/>
    <property type="molecule type" value="Genomic_DNA"/>
</dbReference>
<organism evidence="2 3">
    <name type="scientific">Peribacillus psychrosaccharolyticus</name>
    <name type="common">Bacillus psychrosaccharolyticus</name>
    <dbReference type="NCBI Taxonomy" id="1407"/>
    <lineage>
        <taxon>Bacteria</taxon>
        <taxon>Bacillati</taxon>
        <taxon>Bacillota</taxon>
        <taxon>Bacilli</taxon>
        <taxon>Bacillales</taxon>
        <taxon>Bacillaceae</taxon>
        <taxon>Peribacillus</taxon>
    </lineage>
</organism>
<reference evidence="2 3" key="1">
    <citation type="submission" date="2021-01" db="EMBL/GenBank/DDBJ databases">
        <title>FDA dAtabase for Regulatory Grade micrObial Sequences (FDA-ARGOS): Supporting development and validation of Infectious Disease Dx tests.</title>
        <authorList>
            <person name="Nelson B."/>
            <person name="Plummer A."/>
            <person name="Tallon L."/>
            <person name="Sadzewicz L."/>
            <person name="Zhao X."/>
            <person name="Boylan J."/>
            <person name="Ott S."/>
            <person name="Bowen H."/>
            <person name="Vavikolanu K."/>
            <person name="Mehta A."/>
            <person name="Aluvathingal J."/>
            <person name="Nadendla S."/>
            <person name="Myers T."/>
            <person name="Yan Y."/>
            <person name="Sichtig H."/>
        </authorList>
    </citation>
    <scope>NUCLEOTIDE SEQUENCE [LARGE SCALE GENOMIC DNA]</scope>
    <source>
        <strain evidence="2 3">FDAARGOS_1161</strain>
    </source>
</reference>
<comment type="similarity">
    <text evidence="1">Belongs to the UPF0435 family.</text>
</comment>
<name>A0A974S2B8_PERPY</name>
<gene>
    <name evidence="2" type="ORF">I6J18_11335</name>
</gene>
<dbReference type="Pfam" id="PF06569">
    <property type="entry name" value="DUF1128"/>
    <property type="match status" value="1"/>
</dbReference>